<dbReference type="OrthoDB" id="6226086at2759"/>
<evidence type="ECO:0000313" key="3">
    <source>
        <dbReference type="Proteomes" id="UP000015101"/>
    </source>
</evidence>
<proteinExistence type="predicted"/>
<dbReference type="EMBL" id="KB096742">
    <property type="protein sequence ID" value="ESO01952.1"/>
    <property type="molecule type" value="Genomic_DNA"/>
</dbReference>
<name>T1ER61_HELRO</name>
<dbReference type="AlphaFoldDB" id="T1ER61"/>
<dbReference type="EMBL" id="AMQM01000758">
    <property type="status" value="NOT_ANNOTATED_CDS"/>
    <property type="molecule type" value="Genomic_DNA"/>
</dbReference>
<reference evidence="1 3" key="2">
    <citation type="journal article" date="2013" name="Nature">
        <title>Insights into bilaterian evolution from three spiralian genomes.</title>
        <authorList>
            <person name="Simakov O."/>
            <person name="Marletaz F."/>
            <person name="Cho S.J."/>
            <person name="Edsinger-Gonzales E."/>
            <person name="Havlak P."/>
            <person name="Hellsten U."/>
            <person name="Kuo D.H."/>
            <person name="Larsson T."/>
            <person name="Lv J."/>
            <person name="Arendt D."/>
            <person name="Savage R."/>
            <person name="Osoegawa K."/>
            <person name="de Jong P."/>
            <person name="Grimwood J."/>
            <person name="Chapman J.A."/>
            <person name="Shapiro H."/>
            <person name="Aerts A."/>
            <person name="Otillar R.P."/>
            <person name="Terry A.Y."/>
            <person name="Boore J.L."/>
            <person name="Grigoriev I.V."/>
            <person name="Lindberg D.R."/>
            <person name="Seaver E.C."/>
            <person name="Weisblat D.A."/>
            <person name="Putnam N.H."/>
            <person name="Rokhsar D.S."/>
        </authorList>
    </citation>
    <scope>NUCLEOTIDE SEQUENCE</scope>
</reference>
<dbReference type="HOGENOM" id="CLU_2148526_0_0_1"/>
<sequence length="112" mass="12267">MNAIVNMARSQPGVSCEATEDMEKFEKEGEAVEGGKLGRVNGGMSVGGGEELTVQNVTRRLNKLAATGVSVTPTTKKVNTRSLFLLSEDNTIRKWAQMTIEWGYPFFPHSVF</sequence>
<organism evidence="2 3">
    <name type="scientific">Helobdella robusta</name>
    <name type="common">Californian leech</name>
    <dbReference type="NCBI Taxonomy" id="6412"/>
    <lineage>
        <taxon>Eukaryota</taxon>
        <taxon>Metazoa</taxon>
        <taxon>Spiralia</taxon>
        <taxon>Lophotrochozoa</taxon>
        <taxon>Annelida</taxon>
        <taxon>Clitellata</taxon>
        <taxon>Hirudinea</taxon>
        <taxon>Rhynchobdellida</taxon>
        <taxon>Glossiphoniidae</taxon>
        <taxon>Helobdella</taxon>
    </lineage>
</organism>
<reference evidence="3" key="1">
    <citation type="submission" date="2012-12" db="EMBL/GenBank/DDBJ databases">
        <authorList>
            <person name="Hellsten U."/>
            <person name="Grimwood J."/>
            <person name="Chapman J.A."/>
            <person name="Shapiro H."/>
            <person name="Aerts A."/>
            <person name="Otillar R.P."/>
            <person name="Terry A.Y."/>
            <person name="Boore J.L."/>
            <person name="Simakov O."/>
            <person name="Marletaz F."/>
            <person name="Cho S.-J."/>
            <person name="Edsinger-Gonzales E."/>
            <person name="Havlak P."/>
            <person name="Kuo D.-H."/>
            <person name="Larsson T."/>
            <person name="Lv J."/>
            <person name="Arendt D."/>
            <person name="Savage R."/>
            <person name="Osoegawa K."/>
            <person name="de Jong P."/>
            <person name="Lindberg D.R."/>
            <person name="Seaver E.C."/>
            <person name="Weisblat D.A."/>
            <person name="Putnam N.H."/>
            <person name="Grigoriev I.V."/>
            <person name="Rokhsar D.S."/>
        </authorList>
    </citation>
    <scope>NUCLEOTIDE SEQUENCE</scope>
</reference>
<dbReference type="KEGG" id="hro:HELRODRAFT_161159"/>
<keyword evidence="3" id="KW-1185">Reference proteome</keyword>
<dbReference type="RefSeq" id="XP_009019360.1">
    <property type="nucleotide sequence ID" value="XM_009021112.1"/>
</dbReference>
<dbReference type="GeneID" id="20199061"/>
<evidence type="ECO:0000313" key="1">
    <source>
        <dbReference type="EMBL" id="ESO01952.1"/>
    </source>
</evidence>
<reference evidence="2" key="3">
    <citation type="submission" date="2015-06" db="UniProtKB">
        <authorList>
            <consortium name="EnsemblMetazoa"/>
        </authorList>
    </citation>
    <scope>IDENTIFICATION</scope>
</reference>
<dbReference type="Proteomes" id="UP000015101">
    <property type="component" value="Unassembled WGS sequence"/>
</dbReference>
<dbReference type="CTD" id="20199061"/>
<protein>
    <submittedName>
        <fullName evidence="1 2">Uncharacterized protein</fullName>
    </submittedName>
</protein>
<dbReference type="InParanoid" id="T1ER61"/>
<gene>
    <name evidence="2" type="primary">20199061</name>
    <name evidence="1" type="ORF">HELRODRAFT_161159</name>
</gene>
<accession>T1ER61</accession>
<evidence type="ECO:0000313" key="2">
    <source>
        <dbReference type="EnsemblMetazoa" id="HelroP161159"/>
    </source>
</evidence>
<dbReference type="EnsemblMetazoa" id="HelroT161159">
    <property type="protein sequence ID" value="HelroP161159"/>
    <property type="gene ID" value="HelroG161159"/>
</dbReference>